<keyword evidence="13" id="KW-1185">Reference proteome</keyword>
<evidence type="ECO:0000256" key="3">
    <source>
        <dbReference type="ARBA" id="ARBA00022670"/>
    </source>
</evidence>
<dbReference type="CDD" id="cd06457">
    <property type="entry name" value="M3A_MIP"/>
    <property type="match status" value="1"/>
</dbReference>
<evidence type="ECO:0000256" key="4">
    <source>
        <dbReference type="ARBA" id="ARBA00022723"/>
    </source>
</evidence>
<dbReference type="Proteomes" id="UP001497516">
    <property type="component" value="Chromosome 8"/>
</dbReference>
<evidence type="ECO:0000256" key="6">
    <source>
        <dbReference type="ARBA" id="ARBA00022833"/>
    </source>
</evidence>
<keyword evidence="8 10" id="KW-0482">Metalloprotease</keyword>
<comment type="cofactor">
    <cofactor evidence="10">
        <name>Zn(2+)</name>
        <dbReference type="ChEBI" id="CHEBI:29105"/>
    </cofactor>
    <text evidence="10">Binds 1 zinc ion.</text>
</comment>
<dbReference type="InterPro" id="IPR001567">
    <property type="entry name" value="Pept_M3A_M3B_dom"/>
</dbReference>
<gene>
    <name evidence="12" type="ORF">LTRI10_LOCUS44978</name>
</gene>
<dbReference type="GO" id="GO:0004222">
    <property type="term" value="F:metalloendopeptidase activity"/>
    <property type="evidence" value="ECO:0007669"/>
    <property type="project" value="InterPro"/>
</dbReference>
<dbReference type="PANTHER" id="PTHR11804">
    <property type="entry name" value="PROTEASE M3 THIMET OLIGOPEPTIDASE-RELATED"/>
    <property type="match status" value="1"/>
</dbReference>
<evidence type="ECO:0000256" key="5">
    <source>
        <dbReference type="ARBA" id="ARBA00022801"/>
    </source>
</evidence>
<evidence type="ECO:0000313" key="13">
    <source>
        <dbReference type="Proteomes" id="UP001497516"/>
    </source>
</evidence>
<evidence type="ECO:0000256" key="8">
    <source>
        <dbReference type="ARBA" id="ARBA00023049"/>
    </source>
</evidence>
<accession>A0AAV2G600</accession>
<evidence type="ECO:0000313" key="12">
    <source>
        <dbReference type="EMBL" id="CAL1405175.1"/>
    </source>
</evidence>
<keyword evidence="4 10" id="KW-0479">Metal-binding</keyword>
<keyword evidence="3 10" id="KW-0645">Protease</keyword>
<dbReference type="InterPro" id="IPR033851">
    <property type="entry name" value="M3A_MIP"/>
</dbReference>
<dbReference type="GO" id="GO:0006508">
    <property type="term" value="P:proteolysis"/>
    <property type="evidence" value="ECO:0007669"/>
    <property type="project" value="UniProtKB-KW"/>
</dbReference>
<comment type="similarity">
    <text evidence="2 10">Belongs to the peptidase M3 family.</text>
</comment>
<protein>
    <recommendedName>
        <fullName evidence="11">Peptidase M3A/M3B catalytic domain-containing protein</fullName>
    </recommendedName>
</protein>
<keyword evidence="5 10" id="KW-0378">Hydrolase</keyword>
<evidence type="ECO:0000256" key="7">
    <source>
        <dbReference type="ARBA" id="ARBA00022946"/>
    </source>
</evidence>
<evidence type="ECO:0000256" key="2">
    <source>
        <dbReference type="ARBA" id="ARBA00006040"/>
    </source>
</evidence>
<evidence type="ECO:0000259" key="11">
    <source>
        <dbReference type="Pfam" id="PF01432"/>
    </source>
</evidence>
<evidence type="ECO:0000256" key="9">
    <source>
        <dbReference type="ARBA" id="ARBA00023128"/>
    </source>
</evidence>
<dbReference type="InterPro" id="IPR024079">
    <property type="entry name" value="MetalloPept_cat_dom_sf"/>
</dbReference>
<name>A0AAV2G600_9ROSI</name>
<dbReference type="InterPro" id="IPR045090">
    <property type="entry name" value="Pept_M3A_M3B"/>
</dbReference>
<dbReference type="EMBL" id="OZ034821">
    <property type="protein sequence ID" value="CAL1405175.1"/>
    <property type="molecule type" value="Genomic_DNA"/>
</dbReference>
<dbReference type="Pfam" id="PF01432">
    <property type="entry name" value="Peptidase_M3"/>
    <property type="match status" value="1"/>
</dbReference>
<reference evidence="12 13" key="1">
    <citation type="submission" date="2024-04" db="EMBL/GenBank/DDBJ databases">
        <authorList>
            <person name="Fracassetti M."/>
        </authorList>
    </citation>
    <scope>NUCLEOTIDE SEQUENCE [LARGE SCALE GENOMIC DNA]</scope>
</reference>
<dbReference type="GO" id="GO:0006518">
    <property type="term" value="P:peptide metabolic process"/>
    <property type="evidence" value="ECO:0007669"/>
    <property type="project" value="TreeGrafter"/>
</dbReference>
<sequence>MSSLVRRTRATLCLQFATKSIRSYLHRPTRHFGSRVVPRHEAATAGLYGFHHLKTAAGFRRFVDDAIERCAELVDHISTMPSSAEIISAMDEISDAVCRVVDSAELCRNTHPDREFVEEASNAAMRLNEYLHYLNTNHTLYAAVKKAEQDGHLLSKEAHRAAHHLRIDFEKGGIHLPPDKLDRLNQLNIDIFKLSREFGENISSDPGHVDIFPASRIPRQIHHLLTPIHHLKSGSSSGLPGPWRNVKEKGFRITTEQRTLASVLQWTADEEVRKMAYIKGNSVPHANLGVLEKLITARHELAQIMDCTSYAEFIVKQNLASSPEVVTSFLRDMSMMVRPKADQEFDKIKNFKLEKSSENTVDLYPWDEAYYTGIMKSSMHDLDSSMVSSYFSLPNCIEGLKTLVKSLFGATFHEVAMAQGESWHPDVLKMVLHHPDEGDLGYLYLDLYSRKGKYPGCANFSIRGGRRISESEYQLPVVALVCNFLGSRDSSIVRLNHSELETLFHEFGHSLHSLLSRTDYQHFAGTRVVLDFAETPSNLFEYFAWDYRVLKTFAKHYATGEVIPEQLVESLLGARDMFAATELQRQVFYSLVDQTLFGEQTAPLSDTSSVVADLKRQFTSWKHVEGTHWEARFSHLLNYGAGYYSYLYARCFAATIWKKVCQEDPLSLATGTTIRTKLLQHGGAKDAAEILHDLVGDGVLKHHGGGIVPDTSSFLEELKLVER</sequence>
<evidence type="ECO:0000256" key="10">
    <source>
        <dbReference type="RuleBase" id="RU003435"/>
    </source>
</evidence>
<dbReference type="FunFam" id="3.40.390.10:FF:000019">
    <property type="entry name" value="Mitochondrial intermediate peptidase, mitochondrial"/>
    <property type="match status" value="1"/>
</dbReference>
<keyword evidence="9" id="KW-0496">Mitochondrion</keyword>
<dbReference type="Gene3D" id="1.10.1370.10">
    <property type="entry name" value="Neurolysin, domain 3"/>
    <property type="match status" value="1"/>
</dbReference>
<dbReference type="Gene3D" id="3.40.390.10">
    <property type="entry name" value="Collagenase (Catalytic Domain)"/>
    <property type="match status" value="1"/>
</dbReference>
<feature type="domain" description="Peptidase M3A/M3B catalytic" evidence="11">
    <location>
        <begin position="267"/>
        <end position="697"/>
    </location>
</feature>
<dbReference type="PANTHER" id="PTHR11804:SF79">
    <property type="entry name" value="MITOCHONDRIAL INTERMEDIATE PEPTIDASE"/>
    <property type="match status" value="1"/>
</dbReference>
<evidence type="ECO:0000256" key="1">
    <source>
        <dbReference type="ARBA" id="ARBA00004173"/>
    </source>
</evidence>
<dbReference type="GO" id="GO:0046872">
    <property type="term" value="F:metal ion binding"/>
    <property type="evidence" value="ECO:0007669"/>
    <property type="project" value="UniProtKB-UniRule"/>
</dbReference>
<keyword evidence="7" id="KW-0809">Transit peptide</keyword>
<comment type="subcellular location">
    <subcellularLocation>
        <location evidence="1">Mitochondrion</location>
    </subcellularLocation>
</comment>
<proteinExistence type="inferred from homology"/>
<dbReference type="GO" id="GO:0005739">
    <property type="term" value="C:mitochondrion"/>
    <property type="evidence" value="ECO:0007669"/>
    <property type="project" value="UniProtKB-SubCell"/>
</dbReference>
<keyword evidence="6 10" id="KW-0862">Zinc</keyword>
<dbReference type="SUPFAM" id="SSF55486">
    <property type="entry name" value="Metalloproteases ('zincins'), catalytic domain"/>
    <property type="match status" value="1"/>
</dbReference>
<dbReference type="InterPro" id="IPR024077">
    <property type="entry name" value="Neurolysin/TOP_dom2"/>
</dbReference>
<dbReference type="AlphaFoldDB" id="A0AAV2G600"/>
<organism evidence="12 13">
    <name type="scientific">Linum trigynum</name>
    <dbReference type="NCBI Taxonomy" id="586398"/>
    <lineage>
        <taxon>Eukaryota</taxon>
        <taxon>Viridiplantae</taxon>
        <taxon>Streptophyta</taxon>
        <taxon>Embryophyta</taxon>
        <taxon>Tracheophyta</taxon>
        <taxon>Spermatophyta</taxon>
        <taxon>Magnoliopsida</taxon>
        <taxon>eudicotyledons</taxon>
        <taxon>Gunneridae</taxon>
        <taxon>Pentapetalae</taxon>
        <taxon>rosids</taxon>
        <taxon>fabids</taxon>
        <taxon>Malpighiales</taxon>
        <taxon>Linaceae</taxon>
        <taxon>Linum</taxon>
    </lineage>
</organism>